<dbReference type="OrthoDB" id="1001388at2759"/>
<dbReference type="Gene3D" id="3.60.10.10">
    <property type="entry name" value="Endonuclease/exonuclease/phosphatase"/>
    <property type="match status" value="1"/>
</dbReference>
<reference evidence="2" key="3">
    <citation type="submission" date="2018-08" db="UniProtKB">
        <authorList>
            <consortium name="EnsemblPlants"/>
        </authorList>
    </citation>
    <scope>IDENTIFICATION</scope>
    <source>
        <strain evidence="2">cv. Bd21</strain>
    </source>
</reference>
<evidence type="ECO:0000313" key="3">
    <source>
        <dbReference type="Proteomes" id="UP000008810"/>
    </source>
</evidence>
<gene>
    <name evidence="1" type="ORF">BRADI_1g38244v3</name>
</gene>
<dbReference type="EnsemblPlants" id="PNT75815">
    <property type="protein sequence ID" value="PNT75815"/>
    <property type="gene ID" value="BRADI_1g38244v3"/>
</dbReference>
<sequence>MTILAWNYRGIGQPRTVQELVRLVHSHRPKLVFLSETRQRRDVVENLRWRLGLKNVISFPGVGKGGGLALF</sequence>
<protein>
    <recommendedName>
        <fullName evidence="4">Endonuclease/exonuclease/phosphatase domain-containing protein</fullName>
    </recommendedName>
</protein>
<dbReference type="PANTHER" id="PTHR35218:SF9">
    <property type="entry name" value="ENDONUCLEASE_EXONUCLEASE_PHOSPHATASE DOMAIN-CONTAINING PROTEIN"/>
    <property type="match status" value="1"/>
</dbReference>
<dbReference type="InParanoid" id="A0A2K2DNG5"/>
<dbReference type="Gramene" id="PNT75815">
    <property type="protein sequence ID" value="PNT75815"/>
    <property type="gene ID" value="BRADI_1g38244v3"/>
</dbReference>
<dbReference type="EMBL" id="CM000880">
    <property type="protein sequence ID" value="PNT75815.1"/>
    <property type="molecule type" value="Genomic_DNA"/>
</dbReference>
<dbReference type="Proteomes" id="UP000008810">
    <property type="component" value="Chromosome 1"/>
</dbReference>
<dbReference type="PANTHER" id="PTHR35218">
    <property type="entry name" value="RNASE H DOMAIN-CONTAINING PROTEIN"/>
    <property type="match status" value="1"/>
</dbReference>
<keyword evidence="3" id="KW-1185">Reference proteome</keyword>
<dbReference type="SUPFAM" id="SSF56219">
    <property type="entry name" value="DNase I-like"/>
    <property type="match status" value="1"/>
</dbReference>
<accession>A0A2K2DNG5</accession>
<dbReference type="InterPro" id="IPR036691">
    <property type="entry name" value="Endo/exonu/phosph_ase_sf"/>
</dbReference>
<reference evidence="1" key="2">
    <citation type="submission" date="2017-06" db="EMBL/GenBank/DDBJ databases">
        <title>WGS assembly of Brachypodium distachyon.</title>
        <authorList>
            <consortium name="The International Brachypodium Initiative"/>
            <person name="Lucas S."/>
            <person name="Harmon-Smith M."/>
            <person name="Lail K."/>
            <person name="Tice H."/>
            <person name="Grimwood J."/>
            <person name="Bruce D."/>
            <person name="Barry K."/>
            <person name="Shu S."/>
            <person name="Lindquist E."/>
            <person name="Wang M."/>
            <person name="Pitluck S."/>
            <person name="Vogel J.P."/>
            <person name="Garvin D.F."/>
            <person name="Mockler T.C."/>
            <person name="Schmutz J."/>
            <person name="Rokhsar D."/>
            <person name="Bevan M.W."/>
        </authorList>
    </citation>
    <scope>NUCLEOTIDE SEQUENCE</scope>
    <source>
        <strain evidence="1">Bd21</strain>
    </source>
</reference>
<dbReference type="AlphaFoldDB" id="A0A2K2DNG5"/>
<organism evidence="1">
    <name type="scientific">Brachypodium distachyon</name>
    <name type="common">Purple false brome</name>
    <name type="synonym">Trachynia distachya</name>
    <dbReference type="NCBI Taxonomy" id="15368"/>
    <lineage>
        <taxon>Eukaryota</taxon>
        <taxon>Viridiplantae</taxon>
        <taxon>Streptophyta</taxon>
        <taxon>Embryophyta</taxon>
        <taxon>Tracheophyta</taxon>
        <taxon>Spermatophyta</taxon>
        <taxon>Magnoliopsida</taxon>
        <taxon>Liliopsida</taxon>
        <taxon>Poales</taxon>
        <taxon>Poaceae</taxon>
        <taxon>BOP clade</taxon>
        <taxon>Pooideae</taxon>
        <taxon>Stipodae</taxon>
        <taxon>Brachypodieae</taxon>
        <taxon>Brachypodium</taxon>
    </lineage>
</organism>
<name>A0A2K2DNG5_BRADI</name>
<reference evidence="1 2" key="1">
    <citation type="journal article" date="2010" name="Nature">
        <title>Genome sequencing and analysis of the model grass Brachypodium distachyon.</title>
        <authorList>
            <consortium name="International Brachypodium Initiative"/>
        </authorList>
    </citation>
    <scope>NUCLEOTIDE SEQUENCE [LARGE SCALE GENOMIC DNA]</scope>
    <source>
        <strain evidence="1 2">Bd21</strain>
    </source>
</reference>
<evidence type="ECO:0000313" key="1">
    <source>
        <dbReference type="EMBL" id="PNT75815.1"/>
    </source>
</evidence>
<proteinExistence type="predicted"/>
<evidence type="ECO:0008006" key="4">
    <source>
        <dbReference type="Google" id="ProtNLM"/>
    </source>
</evidence>
<evidence type="ECO:0000313" key="2">
    <source>
        <dbReference type="EnsemblPlants" id="PNT75815"/>
    </source>
</evidence>